<accession>A0A3P7F9Z0</accession>
<sequence>MGDVTRVKLFEQWSSNSKRDLLLLRQIAKNGSSVPKFAQISSSVLYSLPELIKKTQKSSSE</sequence>
<proteinExistence type="predicted"/>
<protein>
    <submittedName>
        <fullName evidence="1">Uncharacterized protein</fullName>
    </submittedName>
</protein>
<gene>
    <name evidence="1" type="ORF">TCNE_LOCUS4855</name>
</gene>
<evidence type="ECO:0000313" key="1">
    <source>
        <dbReference type="EMBL" id="VDM32820.1"/>
    </source>
</evidence>
<dbReference type="EMBL" id="UYWY01009501">
    <property type="protein sequence ID" value="VDM32820.1"/>
    <property type="molecule type" value="Genomic_DNA"/>
</dbReference>
<name>A0A3P7F9Z0_TOXCA</name>
<organism evidence="1">
    <name type="scientific">Toxocara canis</name>
    <name type="common">Canine roundworm</name>
    <dbReference type="NCBI Taxonomy" id="6265"/>
    <lineage>
        <taxon>Eukaryota</taxon>
        <taxon>Metazoa</taxon>
        <taxon>Ecdysozoa</taxon>
        <taxon>Nematoda</taxon>
        <taxon>Chromadorea</taxon>
        <taxon>Rhabditida</taxon>
        <taxon>Spirurina</taxon>
        <taxon>Ascaridomorpha</taxon>
        <taxon>Ascaridoidea</taxon>
        <taxon>Toxocaridae</taxon>
        <taxon>Toxocara</taxon>
    </lineage>
</organism>
<dbReference type="AlphaFoldDB" id="A0A3P7F9Z0"/>
<reference evidence="1" key="1">
    <citation type="submission" date="2018-11" db="EMBL/GenBank/DDBJ databases">
        <authorList>
            <consortium name="Pathogen Informatics"/>
        </authorList>
    </citation>
    <scope>NUCLEOTIDE SEQUENCE [LARGE SCALE GENOMIC DNA]</scope>
</reference>